<protein>
    <submittedName>
        <fullName evidence="3">Six-hairpin glycosidase</fullName>
    </submittedName>
</protein>
<evidence type="ECO:0000313" key="3">
    <source>
        <dbReference type="EMBL" id="OIW31454.1"/>
    </source>
</evidence>
<organism evidence="3 4">
    <name type="scientific">Coniochaeta ligniaria NRRL 30616</name>
    <dbReference type="NCBI Taxonomy" id="1408157"/>
    <lineage>
        <taxon>Eukaryota</taxon>
        <taxon>Fungi</taxon>
        <taxon>Dikarya</taxon>
        <taxon>Ascomycota</taxon>
        <taxon>Pezizomycotina</taxon>
        <taxon>Sordariomycetes</taxon>
        <taxon>Sordariomycetidae</taxon>
        <taxon>Coniochaetales</taxon>
        <taxon>Coniochaetaceae</taxon>
        <taxon>Coniochaeta</taxon>
    </lineage>
</organism>
<feature type="domain" description="Alpha-L-rhamnosidase C-terminal" evidence="2">
    <location>
        <begin position="764"/>
        <end position="839"/>
    </location>
</feature>
<dbReference type="GO" id="GO:0016798">
    <property type="term" value="F:hydrolase activity, acting on glycosyl bonds"/>
    <property type="evidence" value="ECO:0007669"/>
    <property type="project" value="UniProtKB-KW"/>
</dbReference>
<gene>
    <name evidence="3" type="ORF">CONLIGDRAFT_631396</name>
</gene>
<dbReference type="Gene3D" id="1.50.10.10">
    <property type="match status" value="1"/>
</dbReference>
<dbReference type="EMBL" id="KV875096">
    <property type="protein sequence ID" value="OIW31454.1"/>
    <property type="molecule type" value="Genomic_DNA"/>
</dbReference>
<dbReference type="PANTHER" id="PTHR34987:SF4">
    <property type="entry name" value="ALPHA-L-RHAMNOSIDASE C-TERMINAL DOMAIN-CONTAINING PROTEIN"/>
    <property type="match status" value="1"/>
</dbReference>
<dbReference type="GO" id="GO:0005975">
    <property type="term" value="P:carbohydrate metabolic process"/>
    <property type="evidence" value="ECO:0007669"/>
    <property type="project" value="InterPro"/>
</dbReference>
<evidence type="ECO:0000313" key="4">
    <source>
        <dbReference type="Proteomes" id="UP000182658"/>
    </source>
</evidence>
<sequence length="866" mass="95546">MPNMKLEFSLPPLPAQATRPNHLYQGDEPLQYILPRACHSTCGLVSNAQNLLSSDTKLFTTLTRELAEETAVLLDFGVAVAGIPVIYVEEIESTRTSNCVIDFRVSEGLPGILRPDGDGPFPFSAGADTSRRVRFRLNGRGFYQAQCVQGSQRWARLSVLSGGPCTIRISLAGFIPTTSNTPVDRLPGLFQCSDKMLSQAWACGARTLQLNSIPARTIPPPWQVSADMGVLIDSQRCNAYGWGGGWTDYTVEFCGMILEGGLAWNVRVFGNRPGMLFQLSLDGSGVARLEQWYGYYNTAQTTLEPKLIASTELKNAKIEIGQWFKLHTVCEGDDVVRITINEEERVEFKQGRIGAEWSPQSTVPDNDFPHLPRGSVGIGAGMDQVCRFKDMVVRAIPSGEVLYQSALNTSAVLSDFGIGWNQLPYLFDGAKRDRYPWTADIIIGGKALYYSTAGTEYVRGNILASILRENDSPLLAGGGPPGLDFGRSRRDTMFTVLTINYSLYLILVVFDYWWYTGDGSLLELAWPRITRCLSYMETKVDDRGLLDVTGVEAGDYDYYNGIQAGISTKRNALYVAVLRACAEMTTCPVLKAGETGNDYLQQAQRTATAIKAHCYNPKTGHFNIADSRLEGFQQETHAWLVTEGLVTGDRLPAILAKLAQLGTSTHNAAPLSFSQDTPHVPPVISPIMSAFHIMAAITAGQHAEAEAVLRRVWEPMMNETSEHFTGTTWEFLTAEGAPFKGDFCSYAQLFSVGPTFILPRYVLGVEPRAAGFRKFVVYPRLRIDGLLWAQGRVSTPKGEHIEVRWQAFEAGWRLSCRAPVGLTGSVVVPDWVWSKRKEVRVNGTRHEGAEEIQIGPDGVDVLVHFV</sequence>
<keyword evidence="3" id="KW-0326">Glycosidase</keyword>
<dbReference type="STRING" id="1408157.A0A1J7IVE3"/>
<dbReference type="Pfam" id="PF17389">
    <property type="entry name" value="Bac_rhamnosid6H"/>
    <property type="match status" value="1"/>
</dbReference>
<accession>A0A1J7IVE3</accession>
<keyword evidence="3" id="KW-0378">Hydrolase</keyword>
<proteinExistence type="predicted"/>
<name>A0A1J7IVE3_9PEZI</name>
<dbReference type="AlphaFoldDB" id="A0A1J7IVE3"/>
<dbReference type="InterPro" id="IPR008928">
    <property type="entry name" value="6-hairpin_glycosidase_sf"/>
</dbReference>
<dbReference type="Pfam" id="PF17390">
    <property type="entry name" value="Bac_rhamnosid_C"/>
    <property type="match status" value="1"/>
</dbReference>
<dbReference type="SUPFAM" id="SSF48208">
    <property type="entry name" value="Six-hairpin glycosidases"/>
    <property type="match status" value="1"/>
</dbReference>
<feature type="domain" description="Alpha-L-rhamnosidase six-hairpin glycosidase" evidence="1">
    <location>
        <begin position="421"/>
        <end position="622"/>
    </location>
</feature>
<evidence type="ECO:0000259" key="1">
    <source>
        <dbReference type="Pfam" id="PF17389"/>
    </source>
</evidence>
<evidence type="ECO:0000259" key="2">
    <source>
        <dbReference type="Pfam" id="PF17390"/>
    </source>
</evidence>
<dbReference type="Gene3D" id="2.60.120.560">
    <property type="entry name" value="Exo-inulinase, domain 1"/>
    <property type="match status" value="1"/>
</dbReference>
<dbReference type="Proteomes" id="UP000182658">
    <property type="component" value="Unassembled WGS sequence"/>
</dbReference>
<dbReference type="InterPro" id="IPR035398">
    <property type="entry name" value="Bac_rhamnosid_C"/>
</dbReference>
<keyword evidence="4" id="KW-1185">Reference proteome</keyword>
<dbReference type="OrthoDB" id="10036721at2759"/>
<dbReference type="Gene3D" id="2.60.420.10">
    <property type="entry name" value="Maltose phosphorylase, domain 3"/>
    <property type="match status" value="1"/>
</dbReference>
<dbReference type="PANTHER" id="PTHR34987">
    <property type="entry name" value="C, PUTATIVE (AFU_ORTHOLOGUE AFUA_3G02880)-RELATED"/>
    <property type="match status" value="1"/>
</dbReference>
<dbReference type="InterPro" id="IPR012341">
    <property type="entry name" value="6hp_glycosidase-like_sf"/>
</dbReference>
<dbReference type="InParanoid" id="A0A1J7IVE3"/>
<reference evidence="3 4" key="1">
    <citation type="submission" date="2016-10" db="EMBL/GenBank/DDBJ databases">
        <title>Draft genome sequence of Coniochaeta ligniaria NRRL30616, a lignocellulolytic fungus for bioabatement of inhibitors in plant biomass hydrolysates.</title>
        <authorList>
            <consortium name="DOE Joint Genome Institute"/>
            <person name="Jimenez D.J."/>
            <person name="Hector R.E."/>
            <person name="Riley R."/>
            <person name="Sun H."/>
            <person name="Grigoriev I.V."/>
            <person name="Van Elsas J.D."/>
            <person name="Nichols N.N."/>
        </authorList>
    </citation>
    <scope>NUCLEOTIDE SEQUENCE [LARGE SCALE GENOMIC DNA]</scope>
    <source>
        <strain evidence="3 4">NRRL 30616</strain>
    </source>
</reference>
<dbReference type="InterPro" id="IPR035396">
    <property type="entry name" value="Bac_rhamnosid6H"/>
</dbReference>